<name>A0A1V9X2Y2_9ACAR</name>
<proteinExistence type="inferred from homology"/>
<dbReference type="InterPro" id="IPR042097">
    <property type="entry name" value="Aminopeptidase_N-like_N_sf"/>
</dbReference>
<protein>
    <recommendedName>
        <fullName evidence="12">Aminopeptidase</fullName>
        <ecNumber evidence="12">3.4.11.-</ecNumber>
    </recommendedName>
</protein>
<dbReference type="Proteomes" id="UP000192247">
    <property type="component" value="Unassembled WGS sequence"/>
</dbReference>
<dbReference type="Pfam" id="PF01433">
    <property type="entry name" value="Peptidase_M1"/>
    <property type="match status" value="1"/>
</dbReference>
<evidence type="ECO:0000256" key="9">
    <source>
        <dbReference type="PIRSR" id="PIRSR634016-1"/>
    </source>
</evidence>
<keyword evidence="7 10" id="KW-0862">Zinc</keyword>
<keyword evidence="17" id="KW-1185">Reference proteome</keyword>
<dbReference type="InterPro" id="IPR050344">
    <property type="entry name" value="Peptidase_M1_aminopeptidases"/>
</dbReference>
<dbReference type="CDD" id="cd09601">
    <property type="entry name" value="M1_APN-Q_like"/>
    <property type="match status" value="1"/>
</dbReference>
<comment type="subcellular location">
    <subcellularLocation>
        <location evidence="1">Cell membrane</location>
        <topology evidence="1">Lipid-anchor</topology>
        <topology evidence="1">GPI-anchor</topology>
    </subcellularLocation>
</comment>
<reference evidence="16 17" key="1">
    <citation type="journal article" date="2017" name="Gigascience">
        <title>Draft genome of the honey bee ectoparasitic mite, Tropilaelaps mercedesae, is shaped by the parasitic life history.</title>
        <authorList>
            <person name="Dong X."/>
            <person name="Armstrong S.D."/>
            <person name="Xia D."/>
            <person name="Makepeace B.L."/>
            <person name="Darby A.C."/>
            <person name="Kadowaki T."/>
        </authorList>
    </citation>
    <scope>NUCLEOTIDE SEQUENCE [LARGE SCALE GENOMIC DNA]</scope>
    <source>
        <strain evidence="16">Wuxi-XJTLU</strain>
    </source>
</reference>
<dbReference type="Gene3D" id="1.10.390.10">
    <property type="entry name" value="Neutral Protease Domain 2"/>
    <property type="match status" value="1"/>
</dbReference>
<comment type="similarity">
    <text evidence="2 12">Belongs to the peptidase M1 family.</text>
</comment>
<dbReference type="GO" id="GO:0043171">
    <property type="term" value="P:peptide catabolic process"/>
    <property type="evidence" value="ECO:0007669"/>
    <property type="project" value="TreeGrafter"/>
</dbReference>
<feature type="site" description="Transition state stabilizer" evidence="11">
    <location>
        <position position="364"/>
    </location>
</feature>
<dbReference type="PANTHER" id="PTHR11533:SF174">
    <property type="entry name" value="PUROMYCIN-SENSITIVE AMINOPEPTIDASE-RELATED"/>
    <property type="match status" value="1"/>
</dbReference>
<dbReference type="Pfam" id="PF17900">
    <property type="entry name" value="Peptidase_M1_N"/>
    <property type="match status" value="1"/>
</dbReference>
<feature type="domain" description="Aminopeptidase N-like N-terminal" evidence="15">
    <location>
        <begin position="108"/>
        <end position="171"/>
    </location>
</feature>
<comment type="caution">
    <text evidence="16">The sequence shown here is derived from an EMBL/GenBank/DDBJ whole genome shotgun (WGS) entry which is preliminary data.</text>
</comment>
<accession>A0A1V9X2Y2</accession>
<dbReference type="STRING" id="418985.A0A1V9X2Y2"/>
<evidence type="ECO:0000256" key="11">
    <source>
        <dbReference type="PIRSR" id="PIRSR634016-4"/>
    </source>
</evidence>
<dbReference type="GO" id="GO:0070006">
    <property type="term" value="F:metalloaminopeptidase activity"/>
    <property type="evidence" value="ECO:0007669"/>
    <property type="project" value="TreeGrafter"/>
</dbReference>
<dbReference type="GO" id="GO:0005737">
    <property type="term" value="C:cytoplasm"/>
    <property type="evidence" value="ECO:0007669"/>
    <property type="project" value="TreeGrafter"/>
</dbReference>
<dbReference type="InterPro" id="IPR001930">
    <property type="entry name" value="Peptidase_M1"/>
</dbReference>
<evidence type="ECO:0000259" key="13">
    <source>
        <dbReference type="Pfam" id="PF01433"/>
    </source>
</evidence>
<keyword evidence="4 12" id="KW-0645">Protease</keyword>
<evidence type="ECO:0000256" key="3">
    <source>
        <dbReference type="ARBA" id="ARBA00022438"/>
    </source>
</evidence>
<evidence type="ECO:0000256" key="2">
    <source>
        <dbReference type="ARBA" id="ARBA00010136"/>
    </source>
</evidence>
<sequence length="840" mass="95551">MLLGVEMSHIRKKHFARLGNNILPEHYKLLIKIDTEKCTFNGSVEVNLKVNDPCASIVLYSLDLVVSGVELQSGENKILAKEIKELKEDERVEFVMEKPIPKGKIRLPTSCRRAFPCWDEPAIKATFEVTTVIKKGLVTLSNTLPVEEMDDEEEGWTRTRFERTPKMSTYLVCFVVGQYDYIEALSARSVRVRIYTPVGKKEQGRFALDMAVKSLNFFEDFFKVPYPLNKIDLIGIPDFPIGAMENWGILTFREVRILSDTAESTTWGNMRNAMIIAHEISHQWFGNLVTMEWWTCLWLKEGFAKFMETVALSAFAPEFDIKTQFPCNVLNVALELDALDSSHPIEVDVNHPSEVEEIFDKISYQKGASVIAMLHHYVGAENFRNGLHLYITRHAYSNTTTEDLWAAISETSGLPVGDVMDSWIKQMGFPIISVKSHESGSSRILEIKQEKFYSSADKNFSTTSKSQWNVPLVIGASGLETKTIILNSAKQEIEIENAAKAGWIHVNYGAVGVFRVHYEKSMLDALLPAIREKTLPPADRFMLHSDLFALVKAGYASTKDLLTLTRAYSNENELSVWESIFAFMECLDQLLDDQRPLHEKLCRFARQLFSGVFEKLGWDAKLNEKPSDAILRTRLLGMMVQFKDAKILEEARRRFHDYITGTDTLGADVRKAVYRAVAMNAHNQSNLWDELLKLHRTADMQEEIVRIASSLGYAQSKDLLLKVLELSDSDLVRSQDVPFVIGPVASSSVGRELAWTHFTANFDKYKTRYNSGLLFHHLISVVGSGFHSMESAREFKNFFQKYPVEGGERTVRQTLECIENNANWLQRDGDQLTTFLSEIQ</sequence>
<comment type="cofactor">
    <cofactor evidence="10 12">
        <name>Zn(2+)</name>
        <dbReference type="ChEBI" id="CHEBI:29105"/>
    </cofactor>
    <text evidence="10 12">Binds 1 zinc ion per subunit.</text>
</comment>
<evidence type="ECO:0000313" key="16">
    <source>
        <dbReference type="EMBL" id="OQR67756.1"/>
    </source>
</evidence>
<evidence type="ECO:0000259" key="14">
    <source>
        <dbReference type="Pfam" id="PF11838"/>
    </source>
</evidence>
<evidence type="ECO:0000256" key="4">
    <source>
        <dbReference type="ARBA" id="ARBA00022670"/>
    </source>
</evidence>
<feature type="binding site" evidence="10">
    <location>
        <position position="301"/>
    </location>
    <ligand>
        <name>Zn(2+)</name>
        <dbReference type="ChEBI" id="CHEBI:29105"/>
        <note>catalytic</note>
    </ligand>
</feature>
<evidence type="ECO:0000256" key="5">
    <source>
        <dbReference type="ARBA" id="ARBA00022723"/>
    </source>
</evidence>
<dbReference type="OrthoDB" id="275509at2759"/>
<keyword evidence="3 12" id="KW-0031">Aminopeptidase</keyword>
<evidence type="ECO:0000256" key="1">
    <source>
        <dbReference type="ARBA" id="ARBA00004609"/>
    </source>
</evidence>
<evidence type="ECO:0000256" key="7">
    <source>
        <dbReference type="ARBA" id="ARBA00022833"/>
    </source>
</evidence>
<evidence type="ECO:0000256" key="8">
    <source>
        <dbReference type="ARBA" id="ARBA00023049"/>
    </source>
</evidence>
<keyword evidence="8 12" id="KW-0482">Metalloprotease</keyword>
<dbReference type="InterPro" id="IPR045357">
    <property type="entry name" value="Aminopeptidase_N-like_N"/>
</dbReference>
<keyword evidence="5 10" id="KW-0479">Metal-binding</keyword>
<dbReference type="FunFam" id="1.10.390.10:FF:000001">
    <property type="entry name" value="Aminopeptidase"/>
    <property type="match status" value="1"/>
</dbReference>
<gene>
    <name evidence="16" type="ORF">BIW11_13329</name>
</gene>
<dbReference type="SUPFAM" id="SSF63737">
    <property type="entry name" value="Leukotriene A4 hydrolase N-terminal domain"/>
    <property type="match status" value="1"/>
</dbReference>
<feature type="domain" description="ERAP1-like C-terminal" evidence="14">
    <location>
        <begin position="503"/>
        <end position="819"/>
    </location>
</feature>
<dbReference type="InterPro" id="IPR034016">
    <property type="entry name" value="M1_APN-typ"/>
</dbReference>
<feature type="binding site" evidence="10">
    <location>
        <position position="282"/>
    </location>
    <ligand>
        <name>Zn(2+)</name>
        <dbReference type="ChEBI" id="CHEBI:29105"/>
        <note>catalytic</note>
    </ligand>
</feature>
<dbReference type="GO" id="GO:0005615">
    <property type="term" value="C:extracellular space"/>
    <property type="evidence" value="ECO:0007669"/>
    <property type="project" value="TreeGrafter"/>
</dbReference>
<dbReference type="PRINTS" id="PR00756">
    <property type="entry name" value="ALADIPTASE"/>
</dbReference>
<dbReference type="GO" id="GO:0006508">
    <property type="term" value="P:proteolysis"/>
    <property type="evidence" value="ECO:0007669"/>
    <property type="project" value="UniProtKB-KW"/>
</dbReference>
<feature type="domain" description="Peptidase M1 membrane alanine aminopeptidase" evidence="13">
    <location>
        <begin position="206"/>
        <end position="423"/>
    </location>
</feature>
<dbReference type="SUPFAM" id="SSF55486">
    <property type="entry name" value="Metalloproteases ('zincins'), catalytic domain"/>
    <property type="match status" value="1"/>
</dbReference>
<dbReference type="InterPro" id="IPR014782">
    <property type="entry name" value="Peptidase_M1_dom"/>
</dbReference>
<dbReference type="InterPro" id="IPR024571">
    <property type="entry name" value="ERAP1-like_C_dom"/>
</dbReference>
<organism evidence="16 17">
    <name type="scientific">Tropilaelaps mercedesae</name>
    <dbReference type="NCBI Taxonomy" id="418985"/>
    <lineage>
        <taxon>Eukaryota</taxon>
        <taxon>Metazoa</taxon>
        <taxon>Ecdysozoa</taxon>
        <taxon>Arthropoda</taxon>
        <taxon>Chelicerata</taxon>
        <taxon>Arachnida</taxon>
        <taxon>Acari</taxon>
        <taxon>Parasitiformes</taxon>
        <taxon>Mesostigmata</taxon>
        <taxon>Gamasina</taxon>
        <taxon>Dermanyssoidea</taxon>
        <taxon>Laelapidae</taxon>
        <taxon>Tropilaelaps</taxon>
    </lineage>
</organism>
<dbReference type="PANTHER" id="PTHR11533">
    <property type="entry name" value="PROTEASE M1 ZINC METALLOPROTEASE"/>
    <property type="match status" value="1"/>
</dbReference>
<dbReference type="FunCoup" id="A0A1V9X2Y2">
    <property type="interactions" value="1425"/>
</dbReference>
<dbReference type="FunFam" id="1.25.50.20:FF:000002">
    <property type="entry name" value="Aminopeptidase"/>
    <property type="match status" value="1"/>
</dbReference>
<dbReference type="GO" id="GO:0042277">
    <property type="term" value="F:peptide binding"/>
    <property type="evidence" value="ECO:0007669"/>
    <property type="project" value="TreeGrafter"/>
</dbReference>
<dbReference type="Gene3D" id="1.25.50.20">
    <property type="match status" value="1"/>
</dbReference>
<evidence type="ECO:0000313" key="17">
    <source>
        <dbReference type="Proteomes" id="UP000192247"/>
    </source>
</evidence>
<feature type="active site" description="Proton acceptor" evidence="9">
    <location>
        <position position="279"/>
    </location>
</feature>
<dbReference type="GO" id="GO:0008270">
    <property type="term" value="F:zinc ion binding"/>
    <property type="evidence" value="ECO:0007669"/>
    <property type="project" value="UniProtKB-UniRule"/>
</dbReference>
<dbReference type="Pfam" id="PF11838">
    <property type="entry name" value="ERAP1_C"/>
    <property type="match status" value="1"/>
</dbReference>
<dbReference type="Gene3D" id="2.60.40.1910">
    <property type="match status" value="1"/>
</dbReference>
<dbReference type="GO" id="GO:0005886">
    <property type="term" value="C:plasma membrane"/>
    <property type="evidence" value="ECO:0007669"/>
    <property type="project" value="UniProtKB-SubCell"/>
</dbReference>
<dbReference type="Gene3D" id="2.60.40.1730">
    <property type="entry name" value="tricorn interacting facor f3 domain"/>
    <property type="match status" value="2"/>
</dbReference>
<dbReference type="InParanoid" id="A0A1V9X2Y2"/>
<keyword evidence="6 12" id="KW-0378">Hydrolase</keyword>
<evidence type="ECO:0000256" key="6">
    <source>
        <dbReference type="ARBA" id="ARBA00022801"/>
    </source>
</evidence>
<evidence type="ECO:0000256" key="12">
    <source>
        <dbReference type="RuleBase" id="RU364040"/>
    </source>
</evidence>
<feature type="binding site" evidence="10">
    <location>
        <position position="278"/>
    </location>
    <ligand>
        <name>Zn(2+)</name>
        <dbReference type="ChEBI" id="CHEBI:29105"/>
        <note>catalytic</note>
    </ligand>
</feature>
<evidence type="ECO:0000259" key="15">
    <source>
        <dbReference type="Pfam" id="PF17900"/>
    </source>
</evidence>
<evidence type="ECO:0000256" key="10">
    <source>
        <dbReference type="PIRSR" id="PIRSR634016-3"/>
    </source>
</evidence>
<dbReference type="InterPro" id="IPR027268">
    <property type="entry name" value="Peptidase_M4/M1_CTD_sf"/>
</dbReference>
<dbReference type="EMBL" id="MNPL01027532">
    <property type="protein sequence ID" value="OQR67756.1"/>
    <property type="molecule type" value="Genomic_DNA"/>
</dbReference>
<dbReference type="EC" id="3.4.11.-" evidence="12"/>
<dbReference type="AlphaFoldDB" id="A0A1V9X2Y2"/>